<dbReference type="GO" id="GO:0003723">
    <property type="term" value="F:RNA binding"/>
    <property type="evidence" value="ECO:0007669"/>
    <property type="project" value="InterPro"/>
</dbReference>
<gene>
    <name evidence="12" type="ORF">BSL78_22180</name>
</gene>
<feature type="compositionally biased region" description="Polar residues" evidence="10">
    <location>
        <begin position="257"/>
        <end position="266"/>
    </location>
</feature>
<feature type="compositionally biased region" description="Basic and acidic residues" evidence="10">
    <location>
        <begin position="85"/>
        <end position="103"/>
    </location>
</feature>
<dbReference type="PANTHER" id="PTHR46103">
    <property type="entry name" value="RRNA METHYLTRANSFERASE 1, MITOCHONDRIAL"/>
    <property type="match status" value="1"/>
</dbReference>
<keyword evidence="8" id="KW-0496">Mitochondrion</keyword>
<dbReference type="Pfam" id="PF08032">
    <property type="entry name" value="SpoU_sub_bind"/>
    <property type="match status" value="1"/>
</dbReference>
<feature type="compositionally biased region" description="Low complexity" evidence="10">
    <location>
        <begin position="158"/>
        <end position="171"/>
    </location>
</feature>
<feature type="region of interest" description="Disordered" evidence="10">
    <location>
        <begin position="46"/>
        <end position="130"/>
    </location>
</feature>
<dbReference type="InterPro" id="IPR013123">
    <property type="entry name" value="SpoU_subst-bd"/>
</dbReference>
<evidence type="ECO:0000259" key="11">
    <source>
        <dbReference type="SMART" id="SM00967"/>
    </source>
</evidence>
<evidence type="ECO:0000256" key="2">
    <source>
        <dbReference type="ARBA" id="ARBA00007228"/>
    </source>
</evidence>
<dbReference type="OrthoDB" id="270651at2759"/>
<evidence type="ECO:0000256" key="9">
    <source>
        <dbReference type="ARBA" id="ARBA00034881"/>
    </source>
</evidence>
<reference evidence="12 13" key="1">
    <citation type="journal article" date="2017" name="PLoS Biol.">
        <title>The sea cucumber genome provides insights into morphological evolution and visceral regeneration.</title>
        <authorList>
            <person name="Zhang X."/>
            <person name="Sun L."/>
            <person name="Yuan J."/>
            <person name="Sun Y."/>
            <person name="Gao Y."/>
            <person name="Zhang L."/>
            <person name="Li S."/>
            <person name="Dai H."/>
            <person name="Hamel J.F."/>
            <person name="Liu C."/>
            <person name="Yu Y."/>
            <person name="Liu S."/>
            <person name="Lin W."/>
            <person name="Guo K."/>
            <person name="Jin S."/>
            <person name="Xu P."/>
            <person name="Storey K.B."/>
            <person name="Huan P."/>
            <person name="Zhang T."/>
            <person name="Zhou Y."/>
            <person name="Zhang J."/>
            <person name="Lin C."/>
            <person name="Li X."/>
            <person name="Xing L."/>
            <person name="Huo D."/>
            <person name="Sun M."/>
            <person name="Wang L."/>
            <person name="Mercier A."/>
            <person name="Li F."/>
            <person name="Yang H."/>
            <person name="Xiang J."/>
        </authorList>
    </citation>
    <scope>NUCLEOTIDE SEQUENCE [LARGE SCALE GENOMIC DNA]</scope>
    <source>
        <strain evidence="12">Shaxun</strain>
        <tissue evidence="12">Muscle</tissue>
    </source>
</reference>
<dbReference type="SUPFAM" id="SSF75217">
    <property type="entry name" value="alpha/beta knot"/>
    <property type="match status" value="1"/>
</dbReference>
<dbReference type="InterPro" id="IPR047182">
    <property type="entry name" value="MRM1"/>
</dbReference>
<feature type="compositionally biased region" description="Basic and acidic residues" evidence="10">
    <location>
        <begin position="238"/>
        <end position="255"/>
    </location>
</feature>
<dbReference type="STRING" id="307972.A0A2G8JYY3"/>
<dbReference type="NCBIfam" id="TIGR00186">
    <property type="entry name" value="rRNA_methyl_3"/>
    <property type="match status" value="1"/>
</dbReference>
<dbReference type="EMBL" id="MRZV01001066">
    <property type="protein sequence ID" value="PIK40967.1"/>
    <property type="molecule type" value="Genomic_DNA"/>
</dbReference>
<evidence type="ECO:0000313" key="13">
    <source>
        <dbReference type="Proteomes" id="UP000230750"/>
    </source>
</evidence>
<dbReference type="GO" id="GO:0016435">
    <property type="term" value="F:rRNA (guanine) methyltransferase activity"/>
    <property type="evidence" value="ECO:0007669"/>
    <property type="project" value="TreeGrafter"/>
</dbReference>
<dbReference type="AlphaFoldDB" id="A0A2G8JYY3"/>
<dbReference type="Gene3D" id="3.40.1280.10">
    <property type="match status" value="1"/>
</dbReference>
<feature type="compositionally biased region" description="Basic and acidic residues" evidence="10">
    <location>
        <begin position="180"/>
        <end position="193"/>
    </location>
</feature>
<feature type="region of interest" description="Disordered" evidence="10">
    <location>
        <begin position="231"/>
        <end position="272"/>
    </location>
</feature>
<dbReference type="InterPro" id="IPR004441">
    <property type="entry name" value="rRNA_MeTrfase_TrmH"/>
</dbReference>
<dbReference type="InterPro" id="IPR001537">
    <property type="entry name" value="SpoU_MeTrfase"/>
</dbReference>
<evidence type="ECO:0000256" key="10">
    <source>
        <dbReference type="SAM" id="MobiDB-lite"/>
    </source>
</evidence>
<comment type="caution">
    <text evidence="12">The sequence shown here is derived from an EMBL/GenBank/DDBJ whole genome shotgun (WGS) entry which is preliminary data.</text>
</comment>
<evidence type="ECO:0000256" key="1">
    <source>
        <dbReference type="ARBA" id="ARBA00004173"/>
    </source>
</evidence>
<keyword evidence="4 12" id="KW-0489">Methyltransferase</keyword>
<evidence type="ECO:0000256" key="6">
    <source>
        <dbReference type="ARBA" id="ARBA00022691"/>
    </source>
</evidence>
<name>A0A2G8JYY3_STIJA</name>
<evidence type="ECO:0000256" key="7">
    <source>
        <dbReference type="ARBA" id="ARBA00022946"/>
    </source>
</evidence>
<keyword evidence="3" id="KW-0698">rRNA processing</keyword>
<dbReference type="SUPFAM" id="SSF55315">
    <property type="entry name" value="L30e-like"/>
    <property type="match status" value="1"/>
</dbReference>
<evidence type="ECO:0000313" key="12">
    <source>
        <dbReference type="EMBL" id="PIK40967.1"/>
    </source>
</evidence>
<protein>
    <recommendedName>
        <fullName evidence="9">rRNA methyltransferase 1, mitochondrial</fullName>
    </recommendedName>
</protein>
<keyword evidence="7" id="KW-0809">Transit peptide</keyword>
<keyword evidence="6" id="KW-0949">S-adenosyl-L-methionine</keyword>
<dbReference type="InterPro" id="IPR029028">
    <property type="entry name" value="Alpha/beta_knot_MTases"/>
</dbReference>
<evidence type="ECO:0000256" key="4">
    <source>
        <dbReference type="ARBA" id="ARBA00022603"/>
    </source>
</evidence>
<keyword evidence="13" id="KW-1185">Reference proteome</keyword>
<comment type="subcellular location">
    <subcellularLocation>
        <location evidence="1">Mitochondrion</location>
    </subcellularLocation>
</comment>
<keyword evidence="5 12" id="KW-0808">Transferase</keyword>
<dbReference type="CDD" id="cd18105">
    <property type="entry name" value="SpoU-like_MRM1"/>
    <property type="match status" value="1"/>
</dbReference>
<accession>A0A2G8JYY3</accession>
<feature type="domain" description="RNA 2-O ribose methyltransferase substrate binding" evidence="11">
    <location>
        <begin position="281"/>
        <end position="360"/>
    </location>
</feature>
<dbReference type="InterPro" id="IPR029064">
    <property type="entry name" value="Ribosomal_eL30-like_sf"/>
</dbReference>
<feature type="region of interest" description="Disordered" evidence="10">
    <location>
        <begin position="157"/>
        <end position="201"/>
    </location>
</feature>
<dbReference type="PANTHER" id="PTHR46103:SF1">
    <property type="entry name" value="RRNA METHYLTRANSFERASE 1, MITOCHONDRIAL"/>
    <property type="match status" value="1"/>
</dbReference>
<proteinExistence type="inferred from homology"/>
<dbReference type="Pfam" id="PF00588">
    <property type="entry name" value="SpoU_methylase"/>
    <property type="match status" value="1"/>
</dbReference>
<dbReference type="InterPro" id="IPR029026">
    <property type="entry name" value="tRNA_m1G_MTases_N"/>
</dbReference>
<dbReference type="GO" id="GO:0005739">
    <property type="term" value="C:mitochondrion"/>
    <property type="evidence" value="ECO:0007669"/>
    <property type="project" value="UniProtKB-SubCell"/>
</dbReference>
<feature type="compositionally biased region" description="Polar residues" evidence="10">
    <location>
        <begin position="57"/>
        <end position="67"/>
    </location>
</feature>
<dbReference type="InterPro" id="IPR047261">
    <property type="entry name" value="MRM1_MeTrfase_dom"/>
</dbReference>
<dbReference type="Gene3D" id="3.30.1330.30">
    <property type="match status" value="1"/>
</dbReference>
<evidence type="ECO:0000256" key="5">
    <source>
        <dbReference type="ARBA" id="ARBA00022679"/>
    </source>
</evidence>
<evidence type="ECO:0000256" key="8">
    <source>
        <dbReference type="ARBA" id="ARBA00023128"/>
    </source>
</evidence>
<dbReference type="Proteomes" id="UP000230750">
    <property type="component" value="Unassembled WGS sequence"/>
</dbReference>
<comment type="similarity">
    <text evidence="2">Belongs to the class IV-like SAM-binding methyltransferase superfamily. RNA methyltransferase TrmH family.</text>
</comment>
<dbReference type="SMART" id="SM00967">
    <property type="entry name" value="SpoU_sub_bind"/>
    <property type="match status" value="1"/>
</dbReference>
<evidence type="ECO:0000256" key="3">
    <source>
        <dbReference type="ARBA" id="ARBA00022552"/>
    </source>
</evidence>
<sequence>MITSCAPHLHCVFTRTSHLSQFLRTAYFTKPYTHCRWLSKKTIIRWPKNNPDHKTSKSSTPNNWSKKVSQKSRSPGHSKGLSRAEVAKHLSHSRDNNDAEKQNIWENNPVADSRLQDQPNSDDSIDASYFPESDLGLSGTFIIDGKHGDRVVEDLKVTSSSGEPGGSETSECFGSEDVQESERTDREHLEEKSVWQSQQRIQEKTDSFANRVNLNEAHEDQLETDGEVVDEVGGQNDSRNHESNEVSSSLKEKRTVKNSWGNAYKQTQHKRKPKIGQNHEVLYGVSPCLLALQEERRQFHKAFVLEAFKISARNEAQEIVRLLEERGVVLHETSRGELNKLSQGRPHQGVCLEVSPLHFEHLSKISSELLTIPADKPFCILALDQILDPMNLGALMRSAYFLGVDKIVASKYKCCPLTSTVSKASSGITEVMPIYSAANMASFLQELASLGWLIMGATSQGDGQSLDQTVPVVPCRNLGLSRPTVLVIGSEGFGLREALRTHCHQLVTIPAGRRLHPNIDSLNVSVATEPSGRDSSKVENSSRLLSGSIDRNYSTFSAG</sequence>
<organism evidence="12 13">
    <name type="scientific">Stichopus japonicus</name>
    <name type="common">Sea cucumber</name>
    <dbReference type="NCBI Taxonomy" id="307972"/>
    <lineage>
        <taxon>Eukaryota</taxon>
        <taxon>Metazoa</taxon>
        <taxon>Echinodermata</taxon>
        <taxon>Eleutherozoa</taxon>
        <taxon>Echinozoa</taxon>
        <taxon>Holothuroidea</taxon>
        <taxon>Aspidochirotacea</taxon>
        <taxon>Aspidochirotida</taxon>
        <taxon>Stichopodidae</taxon>
        <taxon>Apostichopus</taxon>
    </lineage>
</organism>